<reference evidence="11 12" key="1">
    <citation type="submission" date="2016-10" db="EMBL/GenBank/DDBJ databases">
        <authorList>
            <person name="de Groot N.N."/>
        </authorList>
    </citation>
    <scope>NUCLEOTIDE SEQUENCE [LARGE SCALE GENOMIC DNA]</scope>
    <source>
        <strain evidence="11 12">F</strain>
    </source>
</reference>
<dbReference type="GO" id="GO:0016036">
    <property type="term" value="P:cellular response to phosphate starvation"/>
    <property type="evidence" value="ECO:0007669"/>
    <property type="project" value="TreeGrafter"/>
</dbReference>
<dbReference type="Proteomes" id="UP000214760">
    <property type="component" value="Unassembled WGS sequence"/>
</dbReference>
<dbReference type="FunFam" id="1.10.287.130:FF:000001">
    <property type="entry name" value="Two-component sensor histidine kinase"/>
    <property type="match status" value="1"/>
</dbReference>
<dbReference type="EC" id="2.7.13.3" evidence="3"/>
<keyword evidence="8 9" id="KW-0472">Membrane</keyword>
<evidence type="ECO:0000256" key="3">
    <source>
        <dbReference type="ARBA" id="ARBA00012438"/>
    </source>
</evidence>
<evidence type="ECO:0000259" key="10">
    <source>
        <dbReference type="PROSITE" id="PS50109"/>
    </source>
</evidence>
<dbReference type="CDD" id="cd00075">
    <property type="entry name" value="HATPase"/>
    <property type="match status" value="1"/>
</dbReference>
<feature type="transmembrane region" description="Helical" evidence="9">
    <location>
        <begin position="7"/>
        <end position="29"/>
    </location>
</feature>
<dbReference type="SUPFAM" id="SSF55874">
    <property type="entry name" value="ATPase domain of HSP90 chaperone/DNA topoisomerase II/histidine kinase"/>
    <property type="match status" value="1"/>
</dbReference>
<dbReference type="InterPro" id="IPR050351">
    <property type="entry name" value="BphY/WalK/GraS-like"/>
</dbReference>
<dbReference type="PRINTS" id="PR00344">
    <property type="entry name" value="BCTRLSENSOR"/>
</dbReference>
<dbReference type="InterPro" id="IPR036890">
    <property type="entry name" value="HATPase_C_sf"/>
</dbReference>
<evidence type="ECO:0000256" key="6">
    <source>
        <dbReference type="ARBA" id="ARBA00022777"/>
    </source>
</evidence>
<evidence type="ECO:0000256" key="7">
    <source>
        <dbReference type="ARBA" id="ARBA00023012"/>
    </source>
</evidence>
<dbReference type="InterPro" id="IPR005467">
    <property type="entry name" value="His_kinase_dom"/>
</dbReference>
<keyword evidence="7" id="KW-0902">Two-component regulatory system</keyword>
<dbReference type="CDD" id="cd00082">
    <property type="entry name" value="HisKA"/>
    <property type="match status" value="1"/>
</dbReference>
<dbReference type="Gene3D" id="1.10.287.130">
    <property type="match status" value="1"/>
</dbReference>
<dbReference type="SMART" id="SM00388">
    <property type="entry name" value="HisKA"/>
    <property type="match status" value="1"/>
</dbReference>
<sequence>MKKKINVRLVGIAVIAVLATVIGITILYYNLFQRQVRADLSVSAKLLKDTLYFESVNIDTDDIDLSTDIEELRVTWVAEDGTVLYDNDASAEFLTNHNDRPEIQEAFTDGVGEAIRKSDTMNKNTFYYAIRLDNGTVLRVATDAQSLLSVFVSVAPVITLIILIIITVCVVISHLLTKQLLKPIEVMVSNLENSDYESPYKELDPLFEMLRSQHTDVLAAAKVRQDFTANVSHELKTPLTAISGYAELLEGGMVGEEKRNHFYQEIRKNADRLLALINDIIKLSELDRVEHGMVFEKIDLYEVAHECVNELSVSAKLKDVTIAIEGKESPVHGNKELIKELIENLIQNAVRYNNPGGKVLVSVNIIDNSTCLTVKDNGIGIPAVDQQRVFERFYRVDKSRSKATGGTGLGLAIVKHIVEIHDAKIELDSVPGVGTTISVLF</sequence>
<evidence type="ECO:0000313" key="11">
    <source>
        <dbReference type="EMBL" id="SFR75867.1"/>
    </source>
</evidence>
<keyword evidence="6 11" id="KW-0418">Kinase</keyword>
<comment type="subcellular location">
    <subcellularLocation>
        <location evidence="2">Membrane</location>
    </subcellularLocation>
</comment>
<dbReference type="InterPro" id="IPR003594">
    <property type="entry name" value="HATPase_dom"/>
</dbReference>
<name>A0A1I6JA55_9FIRM</name>
<dbReference type="PANTHER" id="PTHR45453:SF1">
    <property type="entry name" value="PHOSPHATE REGULON SENSOR PROTEIN PHOR"/>
    <property type="match status" value="1"/>
</dbReference>
<dbReference type="Pfam" id="PF00512">
    <property type="entry name" value="HisKA"/>
    <property type="match status" value="1"/>
</dbReference>
<dbReference type="PROSITE" id="PS50109">
    <property type="entry name" value="HIS_KIN"/>
    <property type="match status" value="1"/>
</dbReference>
<keyword evidence="9" id="KW-0812">Transmembrane</keyword>
<evidence type="ECO:0000256" key="5">
    <source>
        <dbReference type="ARBA" id="ARBA00022679"/>
    </source>
</evidence>
<dbReference type="InterPro" id="IPR036097">
    <property type="entry name" value="HisK_dim/P_sf"/>
</dbReference>
<dbReference type="AlphaFoldDB" id="A0A1I6JA55"/>
<dbReference type="EMBL" id="FOZC01000006">
    <property type="protein sequence ID" value="SFR75867.1"/>
    <property type="molecule type" value="Genomic_DNA"/>
</dbReference>
<feature type="transmembrane region" description="Helical" evidence="9">
    <location>
        <begin position="147"/>
        <end position="172"/>
    </location>
</feature>
<proteinExistence type="predicted"/>
<feature type="domain" description="Histidine kinase" evidence="10">
    <location>
        <begin position="230"/>
        <end position="441"/>
    </location>
</feature>
<dbReference type="Gene3D" id="3.30.565.10">
    <property type="entry name" value="Histidine kinase-like ATPase, C-terminal domain"/>
    <property type="match status" value="1"/>
</dbReference>
<dbReference type="Pfam" id="PF02518">
    <property type="entry name" value="HATPase_c"/>
    <property type="match status" value="1"/>
</dbReference>
<dbReference type="GO" id="GO:0004721">
    <property type="term" value="F:phosphoprotein phosphatase activity"/>
    <property type="evidence" value="ECO:0007669"/>
    <property type="project" value="TreeGrafter"/>
</dbReference>
<evidence type="ECO:0000256" key="8">
    <source>
        <dbReference type="ARBA" id="ARBA00023136"/>
    </source>
</evidence>
<evidence type="ECO:0000256" key="2">
    <source>
        <dbReference type="ARBA" id="ARBA00004370"/>
    </source>
</evidence>
<evidence type="ECO:0000256" key="4">
    <source>
        <dbReference type="ARBA" id="ARBA00022553"/>
    </source>
</evidence>
<evidence type="ECO:0000256" key="9">
    <source>
        <dbReference type="SAM" id="Phobius"/>
    </source>
</evidence>
<gene>
    <name evidence="11" type="ORF">SAMN02910262_01359</name>
</gene>
<organism evidence="11 12">
    <name type="scientific">[Clostridium] aminophilum</name>
    <dbReference type="NCBI Taxonomy" id="1526"/>
    <lineage>
        <taxon>Bacteria</taxon>
        <taxon>Bacillati</taxon>
        <taxon>Bacillota</taxon>
        <taxon>Clostridia</taxon>
        <taxon>Lachnospirales</taxon>
        <taxon>Lachnospiraceae</taxon>
    </lineage>
</organism>
<accession>A0A1I6JA55</accession>
<evidence type="ECO:0000256" key="1">
    <source>
        <dbReference type="ARBA" id="ARBA00000085"/>
    </source>
</evidence>
<comment type="catalytic activity">
    <reaction evidence="1">
        <text>ATP + protein L-histidine = ADP + protein N-phospho-L-histidine.</text>
        <dbReference type="EC" id="2.7.13.3"/>
    </reaction>
</comment>
<dbReference type="GO" id="GO:0000155">
    <property type="term" value="F:phosphorelay sensor kinase activity"/>
    <property type="evidence" value="ECO:0007669"/>
    <property type="project" value="InterPro"/>
</dbReference>
<dbReference type="InterPro" id="IPR004358">
    <property type="entry name" value="Sig_transdc_His_kin-like_C"/>
</dbReference>
<keyword evidence="9" id="KW-1133">Transmembrane helix</keyword>
<dbReference type="PANTHER" id="PTHR45453">
    <property type="entry name" value="PHOSPHATE REGULON SENSOR PROTEIN PHOR"/>
    <property type="match status" value="1"/>
</dbReference>
<dbReference type="RefSeq" id="WP_031472143.1">
    <property type="nucleotide sequence ID" value="NZ_FOZC01000006.1"/>
</dbReference>
<dbReference type="GO" id="GO:0005886">
    <property type="term" value="C:plasma membrane"/>
    <property type="evidence" value="ECO:0007669"/>
    <property type="project" value="TreeGrafter"/>
</dbReference>
<dbReference type="FunFam" id="3.30.565.10:FF:000006">
    <property type="entry name" value="Sensor histidine kinase WalK"/>
    <property type="match status" value="1"/>
</dbReference>
<dbReference type="InterPro" id="IPR003661">
    <property type="entry name" value="HisK_dim/P_dom"/>
</dbReference>
<keyword evidence="4" id="KW-0597">Phosphoprotein</keyword>
<keyword evidence="5" id="KW-0808">Transferase</keyword>
<dbReference type="SMART" id="SM00387">
    <property type="entry name" value="HATPase_c"/>
    <property type="match status" value="1"/>
</dbReference>
<evidence type="ECO:0000313" key="12">
    <source>
        <dbReference type="Proteomes" id="UP000214760"/>
    </source>
</evidence>
<protein>
    <recommendedName>
        <fullName evidence="3">histidine kinase</fullName>
        <ecNumber evidence="3">2.7.13.3</ecNumber>
    </recommendedName>
</protein>
<dbReference type="SUPFAM" id="SSF47384">
    <property type="entry name" value="Homodimeric domain of signal transducing histidine kinase"/>
    <property type="match status" value="1"/>
</dbReference>